<dbReference type="SUPFAM" id="SSF89155">
    <property type="entry name" value="TorD-like"/>
    <property type="match status" value="1"/>
</dbReference>
<name>A0A1T4RKZ1_VIBCI</name>
<dbReference type="Pfam" id="PF02613">
    <property type="entry name" value="Nitrate_red_del"/>
    <property type="match status" value="1"/>
</dbReference>
<evidence type="ECO:0000313" key="3">
    <source>
        <dbReference type="Proteomes" id="UP000190834"/>
    </source>
</evidence>
<dbReference type="Proteomes" id="UP000190834">
    <property type="component" value="Unassembled WGS sequence"/>
</dbReference>
<dbReference type="InterPro" id="IPR020945">
    <property type="entry name" value="DMSO/NO3_reduct_chaperone"/>
</dbReference>
<organism evidence="2 3">
    <name type="scientific">Vibrio cincinnatiensis DSM 19608</name>
    <dbReference type="NCBI Taxonomy" id="1123491"/>
    <lineage>
        <taxon>Bacteria</taxon>
        <taxon>Pseudomonadati</taxon>
        <taxon>Pseudomonadota</taxon>
        <taxon>Gammaproteobacteria</taxon>
        <taxon>Vibrionales</taxon>
        <taxon>Vibrionaceae</taxon>
        <taxon>Vibrio</taxon>
    </lineage>
</organism>
<dbReference type="InterPro" id="IPR036411">
    <property type="entry name" value="TorD-like_sf"/>
</dbReference>
<dbReference type="InterPro" id="IPR050289">
    <property type="entry name" value="TorD/DmsD_chaperones"/>
</dbReference>
<dbReference type="RefSeq" id="WP_078927043.1">
    <property type="nucleotide sequence ID" value="NZ_FUXB01000014.1"/>
</dbReference>
<evidence type="ECO:0000313" key="2">
    <source>
        <dbReference type="EMBL" id="SKA16418.1"/>
    </source>
</evidence>
<gene>
    <name evidence="2" type="ORF">SAMN02745782_02699</name>
</gene>
<sequence length="206" mass="23584">MMEQADAMRAEIYLLLASLFRRAPNQEQKAFLAELAVEEKGGAMSQAWQNVVDAARQANLNQLEEEYQTVFIGIGRGEVVPFASWHITGSLMEKPLAELRQHMAELGLSRNEAVKEPEDHISALCECMALLITETSDQQQVFFHRHITPWFEKLATQIEQAQHAYFYRSIGALMQAFFRREQIAMTPSMSMSKHNTHTMRVKNLVK</sequence>
<reference evidence="3" key="1">
    <citation type="submission" date="2017-02" db="EMBL/GenBank/DDBJ databases">
        <authorList>
            <person name="Varghese N."/>
            <person name="Submissions S."/>
        </authorList>
    </citation>
    <scope>NUCLEOTIDE SEQUENCE [LARGE SCALE GENOMIC DNA]</scope>
    <source>
        <strain evidence="3">DSM 19608</strain>
    </source>
</reference>
<dbReference type="GeneID" id="70583561"/>
<dbReference type="STRING" id="1123491.SAMN02745782_02699"/>
<dbReference type="EMBL" id="FUXB01000014">
    <property type="protein sequence ID" value="SKA16418.1"/>
    <property type="molecule type" value="Genomic_DNA"/>
</dbReference>
<keyword evidence="1" id="KW-0143">Chaperone</keyword>
<dbReference type="PANTHER" id="PTHR34227:SF1">
    <property type="entry name" value="DIMETHYL SULFOXIDE REDUCTASE CHAPERONE-RELATED"/>
    <property type="match status" value="1"/>
</dbReference>
<evidence type="ECO:0000256" key="1">
    <source>
        <dbReference type="ARBA" id="ARBA00023186"/>
    </source>
</evidence>
<proteinExistence type="predicted"/>
<accession>A0A1T4RKZ1</accession>
<protein>
    <submittedName>
        <fullName evidence="2">Chaperone TorD involved in molybdoenzyme TorA maturation</fullName>
    </submittedName>
</protein>
<dbReference type="PANTHER" id="PTHR34227">
    <property type="entry name" value="CHAPERONE PROTEIN YCDY"/>
    <property type="match status" value="1"/>
</dbReference>
<keyword evidence="3" id="KW-1185">Reference proteome</keyword>
<dbReference type="Gene3D" id="1.10.3480.10">
    <property type="entry name" value="TorD-like"/>
    <property type="match status" value="1"/>
</dbReference>
<dbReference type="OrthoDB" id="8526323at2"/>
<dbReference type="AlphaFoldDB" id="A0A1T4RKZ1"/>